<reference evidence="1 2" key="1">
    <citation type="submission" date="2018-09" db="EMBL/GenBank/DDBJ databases">
        <title>Paenibacillus aracenensis nov. sp. isolated from a cave in southern Spain.</title>
        <authorList>
            <person name="Jurado V."/>
            <person name="Gutierrez-Patricio S."/>
            <person name="Gonzalez-Pimentel J.L."/>
            <person name="Miller A.Z."/>
            <person name="Laiz L."/>
            <person name="Saiz-Jimenez C."/>
        </authorList>
    </citation>
    <scope>NUCLEOTIDE SEQUENCE [LARGE SCALE GENOMIC DNA]</scope>
    <source>
        <strain evidence="1 2">DSM 22867</strain>
    </source>
</reference>
<name>A0A3A1UTI9_9BACL</name>
<comment type="caution">
    <text evidence="1">The sequence shown here is derived from an EMBL/GenBank/DDBJ whole genome shotgun (WGS) entry which is preliminary data.</text>
</comment>
<dbReference type="Proteomes" id="UP000266482">
    <property type="component" value="Unassembled WGS sequence"/>
</dbReference>
<organism evidence="1 2">
    <name type="scientific">Paenibacillus nanensis</name>
    <dbReference type="NCBI Taxonomy" id="393251"/>
    <lineage>
        <taxon>Bacteria</taxon>
        <taxon>Bacillati</taxon>
        <taxon>Bacillota</taxon>
        <taxon>Bacilli</taxon>
        <taxon>Bacillales</taxon>
        <taxon>Paenibacillaceae</taxon>
        <taxon>Paenibacillus</taxon>
    </lineage>
</organism>
<accession>A0A3A1UTI9</accession>
<keyword evidence="2" id="KW-1185">Reference proteome</keyword>
<evidence type="ECO:0000313" key="2">
    <source>
        <dbReference type="Proteomes" id="UP000266482"/>
    </source>
</evidence>
<dbReference type="EMBL" id="QXQA01000013">
    <property type="protein sequence ID" value="RIX50731.1"/>
    <property type="molecule type" value="Genomic_DNA"/>
</dbReference>
<dbReference type="OrthoDB" id="2889099at2"/>
<proteinExistence type="predicted"/>
<sequence length="92" mass="10591">MSEQLNEKELTAYIAGRAKLDQKAIERVLRYEQEYIGKAKADENGEVDIDIDDLVDYILSKRDIGLHEPQVEEILELEMDYLTEKGLAGYID</sequence>
<gene>
    <name evidence="1" type="ORF">D3P08_18675</name>
</gene>
<protein>
    <submittedName>
        <fullName evidence="1">Uncharacterized protein</fullName>
    </submittedName>
</protein>
<evidence type="ECO:0000313" key="1">
    <source>
        <dbReference type="EMBL" id="RIX50731.1"/>
    </source>
</evidence>
<dbReference type="AlphaFoldDB" id="A0A3A1UTI9"/>
<dbReference type="RefSeq" id="WP_119601330.1">
    <property type="nucleotide sequence ID" value="NZ_QXQA01000013.1"/>
</dbReference>